<comment type="caution">
    <text evidence="1">The sequence shown here is derived from an EMBL/GenBank/DDBJ whole genome shotgun (WGS) entry which is preliminary data.</text>
</comment>
<dbReference type="Proteomes" id="UP000548632">
    <property type="component" value="Unassembled WGS sequence"/>
</dbReference>
<dbReference type="Pfam" id="PF13759">
    <property type="entry name" value="2OG-FeII_Oxy_5"/>
    <property type="match status" value="2"/>
</dbReference>
<keyword evidence="2" id="KW-1185">Reference proteome</keyword>
<dbReference type="EMBL" id="JABVCQ010000016">
    <property type="protein sequence ID" value="MBB1126276.1"/>
    <property type="molecule type" value="Genomic_DNA"/>
</dbReference>
<sequence>MLLAPRQIKPIYVTHYPRADQLNLPLIQAFNQLTAADFTRRSHFINGRYENLYLELNTLPGLEQVLQFVRDCAANILANDNRPLRQGFWLNAMAPGDHTSLHSHDENDELLSAVYYVTVPEKSGDIVFIDSPFNIRITPTAGMVLLFPPDLLHQVECNHSGTKRLSIAFNFGLADTD</sequence>
<dbReference type="InterPro" id="IPR012668">
    <property type="entry name" value="CHP02466"/>
</dbReference>
<organism evidence="1 2">
    <name type="scientific">Thiospirillum jenense</name>
    <dbReference type="NCBI Taxonomy" id="1653858"/>
    <lineage>
        <taxon>Bacteria</taxon>
        <taxon>Pseudomonadati</taxon>
        <taxon>Pseudomonadota</taxon>
        <taxon>Gammaproteobacteria</taxon>
        <taxon>Chromatiales</taxon>
        <taxon>Chromatiaceae</taxon>
        <taxon>Thiospirillum</taxon>
    </lineage>
</organism>
<protein>
    <recommendedName>
        <fullName evidence="3">Fe2OG dioxygenase domain-containing protein</fullName>
    </recommendedName>
</protein>
<evidence type="ECO:0008006" key="3">
    <source>
        <dbReference type="Google" id="ProtNLM"/>
    </source>
</evidence>
<name>A0A839HG35_9GAMM</name>
<reference evidence="1 2" key="1">
    <citation type="journal article" date="2020" name="Arch. Microbiol.">
        <title>The genome sequence of the giant phototrophic gammaproteobacterium Thiospirillum jenense gives insight into its physiological properties and phylogenetic relationships.</title>
        <authorList>
            <person name="Imhoff J.F."/>
            <person name="Meyer T.E."/>
            <person name="Kyndt J.A."/>
        </authorList>
    </citation>
    <scope>NUCLEOTIDE SEQUENCE [LARGE SCALE GENOMIC DNA]</scope>
    <source>
        <strain evidence="1 2">DSM 216</strain>
    </source>
</reference>
<gene>
    <name evidence="1" type="ORF">HUK38_08530</name>
</gene>
<dbReference type="Gene3D" id="2.60.120.620">
    <property type="entry name" value="q2cbj1_9rhob like domain"/>
    <property type="match status" value="1"/>
</dbReference>
<evidence type="ECO:0000313" key="2">
    <source>
        <dbReference type="Proteomes" id="UP000548632"/>
    </source>
</evidence>
<evidence type="ECO:0000313" key="1">
    <source>
        <dbReference type="EMBL" id="MBB1126276.1"/>
    </source>
</evidence>
<proteinExistence type="predicted"/>
<dbReference type="AlphaFoldDB" id="A0A839HG35"/>
<accession>A0A839HG35</accession>